<dbReference type="PANTHER" id="PTHR47165">
    <property type="entry name" value="OS03G0429900 PROTEIN"/>
    <property type="match status" value="1"/>
</dbReference>
<proteinExistence type="predicted"/>
<feature type="region of interest" description="Disordered" evidence="1">
    <location>
        <begin position="117"/>
        <end position="175"/>
    </location>
</feature>
<organism evidence="2 3">
    <name type="scientific">Oryza meyeriana var. granulata</name>
    <dbReference type="NCBI Taxonomy" id="110450"/>
    <lineage>
        <taxon>Eukaryota</taxon>
        <taxon>Viridiplantae</taxon>
        <taxon>Streptophyta</taxon>
        <taxon>Embryophyta</taxon>
        <taxon>Tracheophyta</taxon>
        <taxon>Spermatophyta</taxon>
        <taxon>Magnoliopsida</taxon>
        <taxon>Liliopsida</taxon>
        <taxon>Poales</taxon>
        <taxon>Poaceae</taxon>
        <taxon>BOP clade</taxon>
        <taxon>Oryzoideae</taxon>
        <taxon>Oryzeae</taxon>
        <taxon>Oryzinae</taxon>
        <taxon>Oryza</taxon>
        <taxon>Oryza meyeriana</taxon>
    </lineage>
</organism>
<reference evidence="2 3" key="1">
    <citation type="submission" date="2019-11" db="EMBL/GenBank/DDBJ databases">
        <title>Whole genome sequence of Oryza granulata.</title>
        <authorList>
            <person name="Li W."/>
        </authorList>
    </citation>
    <scope>NUCLEOTIDE SEQUENCE [LARGE SCALE GENOMIC DNA]</scope>
    <source>
        <strain evidence="3">cv. Menghai</strain>
        <tissue evidence="2">Leaf</tissue>
    </source>
</reference>
<keyword evidence="3" id="KW-1185">Reference proteome</keyword>
<dbReference type="Proteomes" id="UP000479710">
    <property type="component" value="Unassembled WGS sequence"/>
</dbReference>
<evidence type="ECO:0000313" key="3">
    <source>
        <dbReference type="Proteomes" id="UP000479710"/>
    </source>
</evidence>
<evidence type="ECO:0008006" key="4">
    <source>
        <dbReference type="Google" id="ProtNLM"/>
    </source>
</evidence>
<evidence type="ECO:0000313" key="2">
    <source>
        <dbReference type="EMBL" id="KAF0931111.1"/>
    </source>
</evidence>
<dbReference type="Gene3D" id="2.40.50.140">
    <property type="entry name" value="Nucleic acid-binding proteins"/>
    <property type="match status" value="1"/>
</dbReference>
<dbReference type="OrthoDB" id="696934at2759"/>
<dbReference type="EMBL" id="SPHZ02000001">
    <property type="protein sequence ID" value="KAF0931111.1"/>
    <property type="molecule type" value="Genomic_DNA"/>
</dbReference>
<dbReference type="PANTHER" id="PTHR47165:SF4">
    <property type="entry name" value="OS03G0429900 PROTEIN"/>
    <property type="match status" value="1"/>
</dbReference>
<comment type="caution">
    <text evidence="2">The sequence shown here is derived from an EMBL/GenBank/DDBJ whole genome shotgun (WGS) entry which is preliminary data.</text>
</comment>
<protein>
    <recommendedName>
        <fullName evidence="4">Replication factor A C-terminal domain-containing protein</fullName>
    </recommendedName>
</protein>
<dbReference type="SUPFAM" id="SSF50249">
    <property type="entry name" value="Nucleic acid-binding proteins"/>
    <property type="match status" value="1"/>
</dbReference>
<feature type="compositionally biased region" description="Low complexity" evidence="1">
    <location>
        <begin position="157"/>
        <end position="175"/>
    </location>
</feature>
<dbReference type="AlphaFoldDB" id="A0A6G1F2K7"/>
<sequence length="175" mass="18930">MKHEFLVNVVNKKIDMEYSWWFKLNVVAGDDTADTKFVLFGRLAQCLIGRSVEMLLQENPVGNEYIPKEITDLLEKKFTWNVAVIENTLSSGSVSFQSTAAAAPSIGFSNPPATPSVGLNSPSAVGAKGKSVEIECQSKTPNQDDDNLPLSQMGGHSATKNSTSKSYNKSGENKA</sequence>
<name>A0A6G1F2K7_9ORYZ</name>
<accession>A0A6G1F2K7</accession>
<evidence type="ECO:0000256" key="1">
    <source>
        <dbReference type="SAM" id="MobiDB-lite"/>
    </source>
</evidence>
<dbReference type="InterPro" id="IPR012340">
    <property type="entry name" value="NA-bd_OB-fold"/>
</dbReference>
<gene>
    <name evidence="2" type="ORF">E2562_002471</name>
</gene>